<evidence type="ECO:0000313" key="2">
    <source>
        <dbReference type="Proteomes" id="UP000323994"/>
    </source>
</evidence>
<dbReference type="AlphaFoldDB" id="A0A5M8QW55"/>
<reference evidence="1 2" key="1">
    <citation type="submission" date="2019-05" db="EMBL/GenBank/DDBJ databases">
        <authorList>
            <person name="Qu J.-H."/>
        </authorList>
    </citation>
    <scope>NUCLEOTIDE SEQUENCE [LARGE SCALE GENOMIC DNA]</scope>
    <source>
        <strain evidence="1 2">NS28</strain>
    </source>
</reference>
<name>A0A5M8QW55_9BACT</name>
<evidence type="ECO:0000313" key="1">
    <source>
        <dbReference type="EMBL" id="KAA6438866.1"/>
    </source>
</evidence>
<gene>
    <name evidence="1" type="ORF">FEM33_15235</name>
</gene>
<dbReference type="OrthoDB" id="921610at2"/>
<sequence length="379" mass="44195">MNELSLALDLPLAETRVISRIDRAIADNLDALKKTYGRDHEIARDFIIFISTSLKTDMFGFTRFTMSDFIRVVGRDRRELSSKHSYLADKSAEIVEYQGHQFISVFDYVLHLLQSRNLIFSKAYSYLNKGRTVQMEGIQIIKQLKITTDTKNGNSKVYDIRLSEDFLNGFISRYYTFEVTGYPKVGKGKGGDGRKTLYLMLSKAMHQNISDKVRYSWYSVNFLCKICDVNFSEPAERKRLITKYLNTLIEKGELKITYEFVYEHGSNDKHIRGFWIKVDFMPEGVIQLRETKADHHFHTILSADLKSEFSNLYGKRALNFNEDESDPYQRWVTNPRVDWDIKRSVYMNCYSLAYKKNISRWEADSKMSNTAINVNSISN</sequence>
<dbReference type="Proteomes" id="UP000323994">
    <property type="component" value="Unassembled WGS sequence"/>
</dbReference>
<dbReference type="RefSeq" id="WP_139012885.1">
    <property type="nucleotide sequence ID" value="NZ_VBSN01000042.1"/>
</dbReference>
<dbReference type="EMBL" id="VBSN01000042">
    <property type="protein sequence ID" value="KAA6438866.1"/>
    <property type="molecule type" value="Genomic_DNA"/>
</dbReference>
<proteinExistence type="predicted"/>
<accession>A0A5M8QW55</accession>
<protein>
    <submittedName>
        <fullName evidence="1">Uncharacterized protein</fullName>
    </submittedName>
</protein>
<organism evidence="1 2">
    <name type="scientific">Dyadobacter flavalbus</name>
    <dbReference type="NCBI Taxonomy" id="2579942"/>
    <lineage>
        <taxon>Bacteria</taxon>
        <taxon>Pseudomonadati</taxon>
        <taxon>Bacteroidota</taxon>
        <taxon>Cytophagia</taxon>
        <taxon>Cytophagales</taxon>
        <taxon>Spirosomataceae</taxon>
        <taxon>Dyadobacter</taxon>
    </lineage>
</organism>
<comment type="caution">
    <text evidence="1">The sequence shown here is derived from an EMBL/GenBank/DDBJ whole genome shotgun (WGS) entry which is preliminary data.</text>
</comment>
<keyword evidence="2" id="KW-1185">Reference proteome</keyword>